<feature type="transmembrane region" description="Helical" evidence="10">
    <location>
        <begin position="6"/>
        <end position="28"/>
    </location>
</feature>
<evidence type="ECO:0000256" key="8">
    <source>
        <dbReference type="ARBA" id="ARBA00022989"/>
    </source>
</evidence>
<dbReference type="InterPro" id="IPR000515">
    <property type="entry name" value="MetI-like"/>
</dbReference>
<keyword evidence="6 11" id="KW-0500">Molybdenum</keyword>
<keyword evidence="4 10" id="KW-0813">Transport</keyword>
<dbReference type="GO" id="GO:0015098">
    <property type="term" value="F:molybdate ion transmembrane transporter activity"/>
    <property type="evidence" value="ECO:0007669"/>
    <property type="project" value="UniProtKB-UniRule"/>
</dbReference>
<dbReference type="InterPro" id="IPR011867">
    <property type="entry name" value="ModB_ABC"/>
</dbReference>
<evidence type="ECO:0000256" key="9">
    <source>
        <dbReference type="ARBA" id="ARBA00023136"/>
    </source>
</evidence>
<sequence>MLFPLYLSLKVAAVATASVMLLGLPLAWALARRRFWGQEVLAVGVTLPLVLPPTVLGYYLLLVLGRQGPVGRLLESLWGITLIFTWQAAVVASFIVSLPLLVRSAQAAFEAVDPDLEDAARTLARSEIAIFLTVTIPLAWRGILAGVILAFARAMGEFGATLMVAGNIPGQTQTLPIAIYDAVQAGDMALANLLVLLTTGATVAALWLLGRVGAKGGKGAYAGHRS</sequence>
<evidence type="ECO:0000256" key="6">
    <source>
        <dbReference type="ARBA" id="ARBA00022505"/>
    </source>
</evidence>
<dbReference type="InterPro" id="IPR035906">
    <property type="entry name" value="MetI-like_sf"/>
</dbReference>
<dbReference type="NCBIfam" id="NF038017">
    <property type="entry name" value="ABC_perm1"/>
    <property type="match status" value="1"/>
</dbReference>
<dbReference type="CDD" id="cd06261">
    <property type="entry name" value="TM_PBP2"/>
    <property type="match status" value="1"/>
</dbReference>
<comment type="subcellular location">
    <subcellularLocation>
        <location evidence="2 10">Cell membrane</location>
        <topology evidence="2 10">Multi-pass membrane protein</topology>
    </subcellularLocation>
</comment>
<feature type="transmembrane region" description="Helical" evidence="10">
    <location>
        <begin position="128"/>
        <end position="152"/>
    </location>
</feature>
<dbReference type="GO" id="GO:0005886">
    <property type="term" value="C:plasma membrane"/>
    <property type="evidence" value="ECO:0007669"/>
    <property type="project" value="UniProtKB-SubCell"/>
</dbReference>
<dbReference type="SUPFAM" id="SSF161098">
    <property type="entry name" value="MetI-like"/>
    <property type="match status" value="1"/>
</dbReference>
<evidence type="ECO:0000256" key="2">
    <source>
        <dbReference type="ARBA" id="ARBA00004651"/>
    </source>
</evidence>
<dbReference type="Proteomes" id="UP000769766">
    <property type="component" value="Unassembled WGS sequence"/>
</dbReference>
<proteinExistence type="inferred from homology"/>
<dbReference type="EMBL" id="JACPRF010000048">
    <property type="protein sequence ID" value="MBI2875564.1"/>
    <property type="molecule type" value="Genomic_DNA"/>
</dbReference>
<accession>A0A932FXJ7</accession>
<keyword evidence="8 10" id="KW-1133">Transmembrane helix</keyword>
<feature type="transmembrane region" description="Helical" evidence="10">
    <location>
        <begin position="40"/>
        <end position="65"/>
    </location>
</feature>
<evidence type="ECO:0000313" key="13">
    <source>
        <dbReference type="EMBL" id="MBI2875564.1"/>
    </source>
</evidence>
<evidence type="ECO:0000256" key="7">
    <source>
        <dbReference type="ARBA" id="ARBA00022692"/>
    </source>
</evidence>
<evidence type="ECO:0000256" key="5">
    <source>
        <dbReference type="ARBA" id="ARBA00022475"/>
    </source>
</evidence>
<evidence type="ECO:0000256" key="1">
    <source>
        <dbReference type="ARBA" id="ARBA00002949"/>
    </source>
</evidence>
<reference evidence="13" key="1">
    <citation type="submission" date="2020-07" db="EMBL/GenBank/DDBJ databases">
        <title>Huge and variable diversity of episymbiotic CPR bacteria and DPANN archaea in groundwater ecosystems.</title>
        <authorList>
            <person name="He C.Y."/>
            <person name="Keren R."/>
            <person name="Whittaker M."/>
            <person name="Farag I.F."/>
            <person name="Doudna J."/>
            <person name="Cate J.H.D."/>
            <person name="Banfield J.F."/>
        </authorList>
    </citation>
    <scope>NUCLEOTIDE SEQUENCE</scope>
    <source>
        <strain evidence="13">NC_groundwater_672_Ag_B-0.1um_62_36</strain>
    </source>
</reference>
<feature type="transmembrane region" description="Helical" evidence="10">
    <location>
        <begin position="189"/>
        <end position="209"/>
    </location>
</feature>
<comment type="caution">
    <text evidence="13">The sequence shown here is derived from an EMBL/GenBank/DDBJ whole genome shotgun (WGS) entry which is preliminary data.</text>
</comment>
<evidence type="ECO:0000256" key="3">
    <source>
        <dbReference type="ARBA" id="ARBA00007069"/>
    </source>
</evidence>
<comment type="function">
    <text evidence="1 11">Part of the binding-protein-dependent transport system for molybdenum; probably responsible for the translocation of the substrate across the membrane.</text>
</comment>
<name>A0A932FXJ7_UNCTE</name>
<dbReference type="InterPro" id="IPR049783">
    <property type="entry name" value="ABC_perm_TupB-like"/>
</dbReference>
<evidence type="ECO:0000256" key="4">
    <source>
        <dbReference type="ARBA" id="ARBA00022448"/>
    </source>
</evidence>
<dbReference type="NCBIfam" id="TIGR02141">
    <property type="entry name" value="modB_ABC"/>
    <property type="match status" value="1"/>
</dbReference>
<dbReference type="Pfam" id="PF00528">
    <property type="entry name" value="BPD_transp_1"/>
    <property type="match status" value="1"/>
</dbReference>
<evidence type="ECO:0000259" key="12">
    <source>
        <dbReference type="PROSITE" id="PS50928"/>
    </source>
</evidence>
<dbReference type="PANTHER" id="PTHR30183:SF3">
    <property type="entry name" value="MOLYBDENUM TRANSPORT SYSTEM PERMEASE PROTEIN MODB"/>
    <property type="match status" value="1"/>
</dbReference>
<comment type="similarity">
    <text evidence="3 11">Belongs to the binding-protein-dependent transport system permease family. CysTW subfamily.</text>
</comment>
<keyword evidence="7 10" id="KW-0812">Transmembrane</keyword>
<dbReference type="PROSITE" id="PS50928">
    <property type="entry name" value="ABC_TM1"/>
    <property type="match status" value="1"/>
</dbReference>
<evidence type="ECO:0000256" key="10">
    <source>
        <dbReference type="RuleBase" id="RU363032"/>
    </source>
</evidence>
<feature type="domain" description="ABC transmembrane type-1" evidence="12">
    <location>
        <begin position="5"/>
        <end position="207"/>
    </location>
</feature>
<keyword evidence="9 10" id="KW-0472">Membrane</keyword>
<feature type="transmembrane region" description="Helical" evidence="10">
    <location>
        <begin position="77"/>
        <end position="102"/>
    </location>
</feature>
<protein>
    <recommendedName>
        <fullName evidence="11">Molybdenum transport system permease</fullName>
    </recommendedName>
</protein>
<dbReference type="PANTHER" id="PTHR30183">
    <property type="entry name" value="MOLYBDENUM TRANSPORT SYSTEM PERMEASE PROTEIN MODB"/>
    <property type="match status" value="1"/>
</dbReference>
<dbReference type="AlphaFoldDB" id="A0A932FXJ7"/>
<evidence type="ECO:0000256" key="11">
    <source>
        <dbReference type="RuleBase" id="RU365097"/>
    </source>
</evidence>
<dbReference type="Gene3D" id="1.10.3720.10">
    <property type="entry name" value="MetI-like"/>
    <property type="match status" value="1"/>
</dbReference>
<gene>
    <name evidence="13" type="primary">modB</name>
    <name evidence="13" type="ORF">HYY20_01635</name>
</gene>
<evidence type="ECO:0000313" key="14">
    <source>
        <dbReference type="Proteomes" id="UP000769766"/>
    </source>
</evidence>
<organism evidence="13 14">
    <name type="scientific">Tectimicrobiota bacterium</name>
    <dbReference type="NCBI Taxonomy" id="2528274"/>
    <lineage>
        <taxon>Bacteria</taxon>
        <taxon>Pseudomonadati</taxon>
        <taxon>Nitrospinota/Tectimicrobiota group</taxon>
        <taxon>Candidatus Tectimicrobiota</taxon>
    </lineage>
</organism>
<keyword evidence="5 11" id="KW-1003">Cell membrane</keyword>